<dbReference type="Pfam" id="PF04967">
    <property type="entry name" value="HTH_10"/>
    <property type="match status" value="1"/>
</dbReference>
<protein>
    <submittedName>
        <fullName evidence="5">Helix-turn-helix domain-containing protein</fullName>
    </submittedName>
</protein>
<dbReference type="PANTHER" id="PTHR34236">
    <property type="entry name" value="DIMETHYL SULFOXIDE REDUCTASE TRANSCRIPTIONAL ACTIVATOR"/>
    <property type="match status" value="1"/>
</dbReference>
<comment type="caution">
    <text evidence="5">The sequence shown here is derived from an EMBL/GenBank/DDBJ whole genome shotgun (WGS) entry which is preliminary data.</text>
</comment>
<accession>A0ABD6BRG8</accession>
<dbReference type="InterPro" id="IPR056433">
    <property type="entry name" value="DmsR-like_N"/>
</dbReference>
<organism evidence="5 6">
    <name type="scientific">Halolamina litorea</name>
    <dbReference type="NCBI Taxonomy" id="1515593"/>
    <lineage>
        <taxon>Archaea</taxon>
        <taxon>Methanobacteriati</taxon>
        <taxon>Methanobacteriota</taxon>
        <taxon>Stenosarchaea group</taxon>
        <taxon>Halobacteria</taxon>
        <taxon>Halobacteriales</taxon>
        <taxon>Haloferacaceae</taxon>
    </lineage>
</organism>
<dbReference type="EMBL" id="JBHUCZ010000001">
    <property type="protein sequence ID" value="MFD1566758.1"/>
    <property type="molecule type" value="Genomic_DNA"/>
</dbReference>
<keyword evidence="2" id="KW-0804">Transcription</keyword>
<dbReference type="InterPro" id="IPR036388">
    <property type="entry name" value="WH-like_DNA-bd_sf"/>
</dbReference>
<evidence type="ECO:0000259" key="3">
    <source>
        <dbReference type="Pfam" id="PF04967"/>
    </source>
</evidence>
<feature type="domain" description="HTH bat-type" evidence="3">
    <location>
        <begin position="149"/>
        <end position="200"/>
    </location>
</feature>
<dbReference type="Pfam" id="PF24277">
    <property type="entry name" value="DmsR_N"/>
    <property type="match status" value="1"/>
</dbReference>
<reference evidence="5 6" key="1">
    <citation type="journal article" date="2019" name="Int. J. Syst. Evol. Microbiol.">
        <title>The Global Catalogue of Microorganisms (GCM) 10K type strain sequencing project: providing services to taxonomists for standard genome sequencing and annotation.</title>
        <authorList>
            <consortium name="The Broad Institute Genomics Platform"/>
            <consortium name="The Broad Institute Genome Sequencing Center for Infectious Disease"/>
            <person name="Wu L."/>
            <person name="Ma J."/>
        </authorList>
    </citation>
    <scope>NUCLEOTIDE SEQUENCE [LARGE SCALE GENOMIC DNA]</scope>
    <source>
        <strain evidence="5 6">CGMCC 1.12859</strain>
    </source>
</reference>
<feature type="domain" description="DmsR-like N-terminal" evidence="4">
    <location>
        <begin position="1"/>
        <end position="131"/>
    </location>
</feature>
<evidence type="ECO:0000313" key="6">
    <source>
        <dbReference type="Proteomes" id="UP001597139"/>
    </source>
</evidence>
<evidence type="ECO:0000313" key="5">
    <source>
        <dbReference type="EMBL" id="MFD1566758.1"/>
    </source>
</evidence>
<dbReference type="AlphaFoldDB" id="A0ABD6BRG8"/>
<dbReference type="InterPro" id="IPR007050">
    <property type="entry name" value="HTH_bacterioopsin"/>
</dbReference>
<name>A0ABD6BRG8_9EURY</name>
<dbReference type="PANTHER" id="PTHR34236:SF1">
    <property type="entry name" value="DIMETHYL SULFOXIDE REDUCTASE TRANSCRIPTIONAL ACTIVATOR"/>
    <property type="match status" value="1"/>
</dbReference>
<evidence type="ECO:0000259" key="4">
    <source>
        <dbReference type="Pfam" id="PF24277"/>
    </source>
</evidence>
<evidence type="ECO:0000256" key="2">
    <source>
        <dbReference type="ARBA" id="ARBA00023163"/>
    </source>
</evidence>
<sequence>MGSGIRATVGFDAPAGCPVARVAAGGVVDSVATSVTTDGQPVTEFLLDRSPDTVDAEPMFSYGAADVYRVEHDADCPCACLGEFECPIHRYLAEGGELTLVFHAESFEQLQTVIGALRDRFPSANVQRLLQPPLSGSPDDRRFVNRGKLTDRQSEVLRTAYHEGYFERPKGANATELAEQLGISRSTFTEHLVAAQRKLFADVFDEGPPTQP</sequence>
<proteinExistence type="predicted"/>
<gene>
    <name evidence="5" type="ORF">ACFSAU_04570</name>
</gene>
<dbReference type="Proteomes" id="UP001597139">
    <property type="component" value="Unassembled WGS sequence"/>
</dbReference>
<keyword evidence="6" id="KW-1185">Reference proteome</keyword>
<dbReference type="Gene3D" id="1.10.10.10">
    <property type="entry name" value="Winged helix-like DNA-binding domain superfamily/Winged helix DNA-binding domain"/>
    <property type="match status" value="1"/>
</dbReference>
<keyword evidence="1" id="KW-0805">Transcription regulation</keyword>
<dbReference type="RefSeq" id="WP_267646049.1">
    <property type="nucleotide sequence ID" value="NZ_JANHGR010000001.1"/>
</dbReference>
<evidence type="ECO:0000256" key="1">
    <source>
        <dbReference type="ARBA" id="ARBA00023015"/>
    </source>
</evidence>